<sequence>MLKSSFSCQPEKIADFCYLEIFTQADAGVESGGDQFGAIKK</sequence>
<evidence type="ECO:0000313" key="1">
    <source>
        <dbReference type="EMBL" id="GJM60274.1"/>
    </source>
</evidence>
<proteinExistence type="predicted"/>
<dbReference type="AlphaFoldDB" id="A0AAN4VVY8"/>
<keyword evidence="2" id="KW-1185">Reference proteome</keyword>
<accession>A0AAN4VVY8</accession>
<protein>
    <submittedName>
        <fullName evidence="1">Uncharacterized protein</fullName>
    </submittedName>
</protein>
<reference evidence="1 2" key="1">
    <citation type="submission" date="2021-12" db="EMBL/GenBank/DDBJ databases">
        <title>Genome sequencing of bacteria with rrn-lacking chromosome and rrn-plasmid.</title>
        <authorList>
            <person name="Anda M."/>
            <person name="Iwasaki W."/>
        </authorList>
    </citation>
    <scope>NUCLEOTIDE SEQUENCE [LARGE SCALE GENOMIC DNA]</scope>
    <source>
        <strain evidence="1 2">NBRC 15940</strain>
    </source>
</reference>
<dbReference type="EMBL" id="BQKE01000001">
    <property type="protein sequence ID" value="GJM60274.1"/>
    <property type="molecule type" value="Genomic_DNA"/>
</dbReference>
<comment type="caution">
    <text evidence="1">The sequence shown here is derived from an EMBL/GenBank/DDBJ whole genome shotgun (WGS) entry which is preliminary data.</text>
</comment>
<evidence type="ECO:0000313" key="2">
    <source>
        <dbReference type="Proteomes" id="UP001310022"/>
    </source>
</evidence>
<gene>
    <name evidence="1" type="ORF">PEDI_08260</name>
</gene>
<organism evidence="1 2">
    <name type="scientific">Persicobacter diffluens</name>
    <dbReference type="NCBI Taxonomy" id="981"/>
    <lineage>
        <taxon>Bacteria</taxon>
        <taxon>Pseudomonadati</taxon>
        <taxon>Bacteroidota</taxon>
        <taxon>Cytophagia</taxon>
        <taxon>Cytophagales</taxon>
        <taxon>Persicobacteraceae</taxon>
        <taxon>Persicobacter</taxon>
    </lineage>
</organism>
<dbReference type="Proteomes" id="UP001310022">
    <property type="component" value="Unassembled WGS sequence"/>
</dbReference>
<name>A0AAN4VVY8_9BACT</name>